<keyword evidence="3" id="KW-0813">Transport</keyword>
<dbReference type="GO" id="GO:0050897">
    <property type="term" value="F:cobalt ion binding"/>
    <property type="evidence" value="ECO:0007669"/>
    <property type="project" value="TreeGrafter"/>
</dbReference>
<dbReference type="PANTHER" id="PTHR46494">
    <property type="entry name" value="CORA FAMILY METAL ION TRANSPORTER (EUROFUNG)"/>
    <property type="match status" value="1"/>
</dbReference>
<keyword evidence="6" id="KW-0460">Magnesium</keyword>
<evidence type="ECO:0000256" key="6">
    <source>
        <dbReference type="ARBA" id="ARBA00022842"/>
    </source>
</evidence>
<dbReference type="Pfam" id="PF01544">
    <property type="entry name" value="CorA"/>
    <property type="match status" value="1"/>
</dbReference>
<evidence type="ECO:0000256" key="7">
    <source>
        <dbReference type="ARBA" id="ARBA00022989"/>
    </source>
</evidence>
<evidence type="ECO:0000256" key="3">
    <source>
        <dbReference type="ARBA" id="ARBA00022448"/>
    </source>
</evidence>
<organism evidence="14 15">
    <name type="scientific">Auraticoccus cholistanensis</name>
    <dbReference type="NCBI Taxonomy" id="2656650"/>
    <lineage>
        <taxon>Bacteria</taxon>
        <taxon>Bacillati</taxon>
        <taxon>Actinomycetota</taxon>
        <taxon>Actinomycetes</taxon>
        <taxon>Propionibacteriales</taxon>
        <taxon>Propionibacteriaceae</taxon>
        <taxon>Auraticoccus</taxon>
    </lineage>
</organism>
<feature type="transmembrane region" description="Helical" evidence="13">
    <location>
        <begin position="320"/>
        <end position="339"/>
    </location>
</feature>
<dbReference type="RefSeq" id="WP_156611960.1">
    <property type="nucleotide sequence ID" value="NZ_WPCU01000010.1"/>
</dbReference>
<keyword evidence="15" id="KW-1185">Reference proteome</keyword>
<dbReference type="Gene3D" id="1.20.58.340">
    <property type="entry name" value="Magnesium transport protein CorA, transmembrane region"/>
    <property type="match status" value="2"/>
</dbReference>
<evidence type="ECO:0000256" key="11">
    <source>
        <dbReference type="ARBA" id="ARBA00045497"/>
    </source>
</evidence>
<comment type="subcellular location">
    <subcellularLocation>
        <location evidence="1">Cell membrane</location>
        <topology evidence="1">Multi-pass membrane protein</topology>
    </subcellularLocation>
</comment>
<dbReference type="SUPFAM" id="SSF144083">
    <property type="entry name" value="Magnesium transport protein CorA, transmembrane region"/>
    <property type="match status" value="1"/>
</dbReference>
<evidence type="ECO:0000256" key="4">
    <source>
        <dbReference type="ARBA" id="ARBA00022475"/>
    </source>
</evidence>
<dbReference type="GO" id="GO:0000287">
    <property type="term" value="F:magnesium ion binding"/>
    <property type="evidence" value="ECO:0007669"/>
    <property type="project" value="TreeGrafter"/>
</dbReference>
<proteinExistence type="inferred from homology"/>
<evidence type="ECO:0000256" key="2">
    <source>
        <dbReference type="ARBA" id="ARBA00009765"/>
    </source>
</evidence>
<keyword evidence="4" id="KW-1003">Cell membrane</keyword>
<keyword evidence="8" id="KW-0406">Ion transport</keyword>
<dbReference type="FunFam" id="1.20.58.340:FF:000004">
    <property type="entry name" value="Magnesium transport protein CorA"/>
    <property type="match status" value="1"/>
</dbReference>
<feature type="transmembrane region" description="Helical" evidence="13">
    <location>
        <begin position="351"/>
        <end position="371"/>
    </location>
</feature>
<comment type="caution">
    <text evidence="14">The sequence shown here is derived from an EMBL/GenBank/DDBJ whole genome shotgun (WGS) entry which is preliminary data.</text>
</comment>
<keyword evidence="7 13" id="KW-1133">Transmembrane helix</keyword>
<protein>
    <submittedName>
        <fullName evidence="14">Transporter</fullName>
    </submittedName>
</protein>
<reference evidence="14 15" key="1">
    <citation type="submission" date="2019-12" db="EMBL/GenBank/DDBJ databases">
        <title>Auraticoccus cholistani sp. nov., an actinomycete isolated from soil of Cholistan desert.</title>
        <authorList>
            <person name="Cheema M.T."/>
        </authorList>
    </citation>
    <scope>NUCLEOTIDE SEQUENCE [LARGE SCALE GENOMIC DNA]</scope>
    <source>
        <strain evidence="14 15">F435</strain>
    </source>
</reference>
<sequence length="377" mass="42735">MSFLRDRRPPAPGSPAVGEDARPGEPVVPRDPARPGDPEACVVDNAIYVDGVRVDEPLTLDDTYERMRECHGMAWIGLYRPDAEQLAPVAEEFGLHPLAIEDAVSAHQRPKLERYGDVLFTVLRPARYLDDVERVEFGELHVFVGRDFVVTVRHAESPDLAKVRRRLEGNQALLRLGPEAVLYAIFDEIVDGYEPVIAGLENDIDEIEDQLFDGDPAVSRRIYELCREVIQFQRTSRPLVQMLQALEGGFDKYQVDLELRRSVRDVQDHVLRIVDRVDSFRALLENALSVHATLVGQRQNEVMQHLTEASLAQNEEVKRISAWAAILFAPTLVGTIYGMNFDHMPELGWRFGYPLALVGMVLTGLVLYLVFKTRRWL</sequence>
<dbReference type="CDD" id="cd12830">
    <property type="entry name" value="MtCorA-like"/>
    <property type="match status" value="1"/>
</dbReference>
<dbReference type="AlphaFoldDB" id="A0A6A9V299"/>
<dbReference type="PANTHER" id="PTHR46494:SF1">
    <property type="entry name" value="CORA FAMILY METAL ION TRANSPORTER (EUROFUNG)"/>
    <property type="match status" value="1"/>
</dbReference>
<dbReference type="SUPFAM" id="SSF143865">
    <property type="entry name" value="CorA soluble domain-like"/>
    <property type="match status" value="1"/>
</dbReference>
<dbReference type="GO" id="GO:0005886">
    <property type="term" value="C:plasma membrane"/>
    <property type="evidence" value="ECO:0007669"/>
    <property type="project" value="UniProtKB-SubCell"/>
</dbReference>
<dbReference type="GO" id="GO:0015087">
    <property type="term" value="F:cobalt ion transmembrane transporter activity"/>
    <property type="evidence" value="ECO:0007669"/>
    <property type="project" value="TreeGrafter"/>
</dbReference>
<dbReference type="Gene3D" id="3.30.460.20">
    <property type="entry name" value="CorA soluble domain-like"/>
    <property type="match status" value="1"/>
</dbReference>
<name>A0A6A9V299_9ACTN</name>
<evidence type="ECO:0000256" key="10">
    <source>
        <dbReference type="ARBA" id="ARBA00034269"/>
    </source>
</evidence>
<keyword evidence="5 13" id="KW-0812">Transmembrane</keyword>
<dbReference type="InterPro" id="IPR002523">
    <property type="entry name" value="MgTranspt_CorA/ZnTranspt_ZntB"/>
</dbReference>
<comment type="catalytic activity">
    <reaction evidence="10">
        <text>Mg(2+)(in) = Mg(2+)(out)</text>
        <dbReference type="Rhea" id="RHEA:29827"/>
        <dbReference type="ChEBI" id="CHEBI:18420"/>
    </reaction>
</comment>
<evidence type="ECO:0000256" key="1">
    <source>
        <dbReference type="ARBA" id="ARBA00004651"/>
    </source>
</evidence>
<gene>
    <name evidence="14" type="ORF">GC722_17270</name>
</gene>
<dbReference type="Proteomes" id="UP000435304">
    <property type="component" value="Unassembled WGS sequence"/>
</dbReference>
<evidence type="ECO:0000256" key="9">
    <source>
        <dbReference type="ARBA" id="ARBA00023136"/>
    </source>
</evidence>
<dbReference type="GO" id="GO:0015095">
    <property type="term" value="F:magnesium ion transmembrane transporter activity"/>
    <property type="evidence" value="ECO:0007669"/>
    <property type="project" value="TreeGrafter"/>
</dbReference>
<comment type="function">
    <text evidence="11">Mediates influx of magnesium ions. Alternates between open and closed states. Activated by low cytoplasmic Mg(2+) levels. Inactive when cytoplasmic Mg(2+) levels are high.</text>
</comment>
<dbReference type="InterPro" id="IPR045861">
    <property type="entry name" value="CorA_cytoplasmic_dom"/>
</dbReference>
<comment type="similarity">
    <text evidence="2">Belongs to the CorA metal ion transporter (MIT) (TC 1.A.35) family.</text>
</comment>
<keyword evidence="9 13" id="KW-0472">Membrane</keyword>
<evidence type="ECO:0000256" key="5">
    <source>
        <dbReference type="ARBA" id="ARBA00022692"/>
    </source>
</evidence>
<evidence type="ECO:0000256" key="12">
    <source>
        <dbReference type="SAM" id="MobiDB-lite"/>
    </source>
</evidence>
<dbReference type="EMBL" id="WPCU01000010">
    <property type="protein sequence ID" value="MVA77750.1"/>
    <property type="molecule type" value="Genomic_DNA"/>
</dbReference>
<evidence type="ECO:0000256" key="13">
    <source>
        <dbReference type="SAM" id="Phobius"/>
    </source>
</evidence>
<evidence type="ECO:0000313" key="15">
    <source>
        <dbReference type="Proteomes" id="UP000435304"/>
    </source>
</evidence>
<accession>A0A6A9V299</accession>
<evidence type="ECO:0000256" key="8">
    <source>
        <dbReference type="ARBA" id="ARBA00023065"/>
    </source>
</evidence>
<feature type="region of interest" description="Disordered" evidence="12">
    <location>
        <begin position="1"/>
        <end position="39"/>
    </location>
</feature>
<evidence type="ECO:0000313" key="14">
    <source>
        <dbReference type="EMBL" id="MVA77750.1"/>
    </source>
</evidence>
<dbReference type="InterPro" id="IPR045863">
    <property type="entry name" value="CorA_TM1_TM2"/>
</dbReference>